<evidence type="ECO:0000256" key="5">
    <source>
        <dbReference type="ARBA" id="ARBA00022989"/>
    </source>
</evidence>
<feature type="disulfide bond" evidence="10">
    <location>
        <begin position="1666"/>
        <end position="1693"/>
    </location>
</feature>
<feature type="domain" description="Sushi" evidence="14">
    <location>
        <begin position="1638"/>
        <end position="1695"/>
    </location>
</feature>
<comment type="subcellular location">
    <subcellularLocation>
        <location evidence="1">Membrane</location>
    </subcellularLocation>
</comment>
<feature type="domain" description="CUB" evidence="13">
    <location>
        <begin position="230"/>
        <end position="338"/>
    </location>
</feature>
<feature type="disulfide bond" evidence="10">
    <location>
        <begin position="1249"/>
        <end position="1276"/>
    </location>
</feature>
<feature type="transmembrane region" description="Helical" evidence="12">
    <location>
        <begin position="1896"/>
        <end position="1917"/>
    </location>
</feature>
<reference evidence="16" key="1">
    <citation type="journal article" date="2013" name="Science">
        <title>Comparative analysis of bat genomes provides insight into the evolution of flight and immunity.</title>
        <authorList>
            <person name="Zhang G."/>
            <person name="Cowled C."/>
            <person name="Shi Z."/>
            <person name="Huang Z."/>
            <person name="Bishop-Lilly K.A."/>
            <person name="Fang X."/>
            <person name="Wynne J.W."/>
            <person name="Xiong Z."/>
            <person name="Baker M.L."/>
            <person name="Zhao W."/>
            <person name="Tachedjian M."/>
            <person name="Zhu Y."/>
            <person name="Zhou P."/>
            <person name="Jiang X."/>
            <person name="Ng J."/>
            <person name="Yang L."/>
            <person name="Wu L."/>
            <person name="Xiao J."/>
            <person name="Feng Y."/>
            <person name="Chen Y."/>
            <person name="Sun X."/>
            <person name="Zhang Y."/>
            <person name="Marsh G.A."/>
            <person name="Crameri G."/>
            <person name="Broder C.C."/>
            <person name="Frey K.G."/>
            <person name="Wang L.F."/>
            <person name="Wang J."/>
        </authorList>
    </citation>
    <scope>NUCLEOTIDE SEQUENCE [LARGE SCALE GENOMIC DNA]</scope>
</reference>
<feature type="domain" description="Sushi" evidence="14">
    <location>
        <begin position="1580"/>
        <end position="1637"/>
    </location>
</feature>
<gene>
    <name evidence="15" type="ORF">PAL_GLEAN10015367</name>
</gene>
<feature type="domain" description="Sushi" evidence="14">
    <location>
        <begin position="1221"/>
        <end position="1278"/>
    </location>
</feature>
<proteinExistence type="inferred from homology"/>
<keyword evidence="8" id="KW-0325">Glycoprotein</keyword>
<feature type="domain" description="Sushi" evidence="14">
    <location>
        <begin position="167"/>
        <end position="228"/>
    </location>
</feature>
<dbReference type="SMART" id="SM00042">
    <property type="entry name" value="CUB"/>
    <property type="match status" value="4"/>
</dbReference>
<evidence type="ECO:0000259" key="14">
    <source>
        <dbReference type="PROSITE" id="PS50923"/>
    </source>
</evidence>
<feature type="disulfide bond" evidence="10">
    <location>
        <begin position="1162"/>
        <end position="1189"/>
    </location>
</feature>
<organism evidence="15 16">
    <name type="scientific">Pteropus alecto</name>
    <name type="common">Black flying fox</name>
    <dbReference type="NCBI Taxonomy" id="9402"/>
    <lineage>
        <taxon>Eukaryota</taxon>
        <taxon>Metazoa</taxon>
        <taxon>Chordata</taxon>
        <taxon>Craniata</taxon>
        <taxon>Vertebrata</taxon>
        <taxon>Euteleostomi</taxon>
        <taxon>Mammalia</taxon>
        <taxon>Eutheria</taxon>
        <taxon>Laurasiatheria</taxon>
        <taxon>Chiroptera</taxon>
        <taxon>Yinpterochiroptera</taxon>
        <taxon>Pteropodoidea</taxon>
        <taxon>Pteropodidae</taxon>
        <taxon>Pteropodinae</taxon>
        <taxon>Pteropus</taxon>
    </lineage>
</organism>
<feature type="region of interest" description="Disordered" evidence="11">
    <location>
        <begin position="1928"/>
        <end position="1985"/>
    </location>
</feature>
<dbReference type="PROSITE" id="PS50923">
    <property type="entry name" value="SUSHI"/>
    <property type="match status" value="18"/>
</dbReference>
<keyword evidence="2 10" id="KW-0768">Sushi</keyword>
<keyword evidence="3 12" id="KW-0812">Transmembrane</keyword>
<feature type="disulfide bond" evidence="10">
    <location>
        <begin position="1104"/>
        <end position="1131"/>
    </location>
</feature>
<evidence type="ECO:0000313" key="16">
    <source>
        <dbReference type="Proteomes" id="UP000010552"/>
    </source>
</evidence>
<keyword evidence="4" id="KW-0677">Repeat</keyword>
<dbReference type="EMBL" id="KB030771">
    <property type="protein sequence ID" value="ELK10064.1"/>
    <property type="molecule type" value="Genomic_DNA"/>
</dbReference>
<feature type="domain" description="Sushi" evidence="14">
    <location>
        <begin position="1403"/>
        <end position="1460"/>
    </location>
</feature>
<feature type="domain" description="Sushi" evidence="14">
    <location>
        <begin position="1279"/>
        <end position="1341"/>
    </location>
</feature>
<feature type="domain" description="Sushi" evidence="14">
    <location>
        <begin position="1011"/>
        <end position="1075"/>
    </location>
</feature>
<dbReference type="FunFam" id="2.60.120.290:FF:000001">
    <property type="entry name" value="CUB and sushi domain-containing protein 3 isoform X1"/>
    <property type="match status" value="3"/>
</dbReference>
<dbReference type="SMART" id="SM00032">
    <property type="entry name" value="CCP"/>
    <property type="match status" value="20"/>
</dbReference>
<feature type="domain" description="Sushi" evidence="14">
    <location>
        <begin position="1696"/>
        <end position="1755"/>
    </location>
</feature>
<feature type="domain" description="CUB" evidence="13">
    <location>
        <begin position="580"/>
        <end position="688"/>
    </location>
</feature>
<evidence type="ECO:0000256" key="1">
    <source>
        <dbReference type="ARBA" id="ARBA00004370"/>
    </source>
</evidence>
<evidence type="ECO:0000256" key="3">
    <source>
        <dbReference type="ARBA" id="ARBA00022692"/>
    </source>
</evidence>
<dbReference type="InterPro" id="IPR035914">
    <property type="entry name" value="Sperma_CUB_dom_sf"/>
</dbReference>
<comment type="similarity">
    <text evidence="9">Belongs to the CSMD family.</text>
</comment>
<keyword evidence="5 12" id="KW-1133">Transmembrane helix</keyword>
<dbReference type="CDD" id="cd00041">
    <property type="entry name" value="CUB"/>
    <property type="match status" value="5"/>
</dbReference>
<dbReference type="InterPro" id="IPR051277">
    <property type="entry name" value="SEZ6_CSMD_C4BPB_Regulators"/>
</dbReference>
<dbReference type="SUPFAM" id="SSF57535">
    <property type="entry name" value="Complement control module/SCR domain"/>
    <property type="match status" value="20"/>
</dbReference>
<evidence type="ECO:0000256" key="12">
    <source>
        <dbReference type="SAM" id="Phobius"/>
    </source>
</evidence>
<evidence type="ECO:0000256" key="2">
    <source>
        <dbReference type="ARBA" id="ARBA00022659"/>
    </source>
</evidence>
<dbReference type="PANTHER" id="PTHR45656:SF3">
    <property type="entry name" value="CUB AND SUSHI DOMAIN-CONTAINING PROTEIN 1"/>
    <property type="match status" value="1"/>
</dbReference>
<feature type="disulfide bond" evidence="10">
    <location>
        <begin position="1608"/>
        <end position="1635"/>
    </location>
</feature>
<protein>
    <submittedName>
        <fullName evidence="15">CUB and sushi domain-containing protein 1</fullName>
    </submittedName>
</protein>
<keyword evidence="7 10" id="KW-1015">Disulfide bond</keyword>
<evidence type="ECO:0000313" key="15">
    <source>
        <dbReference type="EMBL" id="ELK10064.1"/>
    </source>
</evidence>
<dbReference type="Pfam" id="PF00431">
    <property type="entry name" value="CUB"/>
    <property type="match status" value="4"/>
</dbReference>
<evidence type="ECO:0000256" key="11">
    <source>
        <dbReference type="SAM" id="MobiDB-lite"/>
    </source>
</evidence>
<feature type="domain" description="CUB" evidence="13">
    <location>
        <begin position="56"/>
        <end position="164"/>
    </location>
</feature>
<dbReference type="InterPro" id="IPR000859">
    <property type="entry name" value="CUB_dom"/>
</dbReference>
<dbReference type="Proteomes" id="UP000010552">
    <property type="component" value="Unassembled WGS sequence"/>
</dbReference>
<keyword evidence="16" id="KW-1185">Reference proteome</keyword>
<feature type="disulfide bond" evidence="10">
    <location>
        <begin position="1431"/>
        <end position="1458"/>
    </location>
</feature>
<dbReference type="InterPro" id="IPR035976">
    <property type="entry name" value="Sushi/SCR/CCP_sf"/>
</dbReference>
<feature type="disulfide bond" evidence="10">
    <location>
        <begin position="1370"/>
        <end position="1397"/>
    </location>
</feature>
<evidence type="ECO:0000256" key="8">
    <source>
        <dbReference type="ARBA" id="ARBA00023180"/>
    </source>
</evidence>
<evidence type="ECO:0000256" key="4">
    <source>
        <dbReference type="ARBA" id="ARBA00022737"/>
    </source>
</evidence>
<feature type="domain" description="Sushi" evidence="14">
    <location>
        <begin position="1"/>
        <end position="54"/>
    </location>
</feature>
<dbReference type="PROSITE" id="PS01180">
    <property type="entry name" value="CUB"/>
    <property type="match status" value="4"/>
</dbReference>
<accession>L5KEF9</accession>
<dbReference type="Pfam" id="PF00084">
    <property type="entry name" value="Sushi"/>
    <property type="match status" value="19"/>
</dbReference>
<dbReference type="eggNOG" id="KOG4297">
    <property type="taxonomic scope" value="Eukaryota"/>
</dbReference>
<dbReference type="GO" id="GO:0016020">
    <property type="term" value="C:membrane"/>
    <property type="evidence" value="ECO:0007669"/>
    <property type="project" value="UniProtKB-SubCell"/>
</dbReference>
<keyword evidence="6 12" id="KW-0472">Membrane</keyword>
<evidence type="ECO:0000256" key="10">
    <source>
        <dbReference type="PROSITE-ProRule" id="PRU00302"/>
    </source>
</evidence>
<feature type="domain" description="CUB" evidence="13">
    <location>
        <begin position="407"/>
        <end position="515"/>
    </location>
</feature>
<dbReference type="FunFam" id="2.10.70.10:FF:000002">
    <property type="entry name" value="CUB and Sushi multiple domains 3"/>
    <property type="match status" value="1"/>
</dbReference>
<feature type="domain" description="Sushi" evidence="14">
    <location>
        <begin position="1461"/>
        <end position="1519"/>
    </location>
</feature>
<feature type="domain" description="Sushi" evidence="14">
    <location>
        <begin position="344"/>
        <end position="405"/>
    </location>
</feature>
<feature type="domain" description="Sushi" evidence="14">
    <location>
        <begin position="949"/>
        <end position="1010"/>
    </location>
</feature>
<dbReference type="SUPFAM" id="SSF49854">
    <property type="entry name" value="Spermadhesin, CUB domain"/>
    <property type="match status" value="6"/>
</dbReference>
<feature type="disulfide bond" evidence="10">
    <location>
        <begin position="1312"/>
        <end position="1339"/>
    </location>
</feature>
<dbReference type="Gene3D" id="2.10.70.10">
    <property type="entry name" value="Complement Module, domain 1"/>
    <property type="match status" value="20"/>
</dbReference>
<dbReference type="CDD" id="cd00033">
    <property type="entry name" value="CCP"/>
    <property type="match status" value="19"/>
</dbReference>
<dbReference type="FunFam" id="2.10.70.10:FF:000011">
    <property type="entry name" value="CUB and sushi domain-containing protein 3 isoform A"/>
    <property type="match status" value="4"/>
</dbReference>
<evidence type="ECO:0000256" key="6">
    <source>
        <dbReference type="ARBA" id="ARBA00023136"/>
    </source>
</evidence>
<sequence length="2012" mass="215903">MPQNGSRYGDSREPGDAVTFQCDPGYQLQGQAKITCVQLDSRFFWQPDPPTCIAACGGNLTGPAGVILSPNYPQPYPPGKECDWRIQVNPDFVVALKFKSFNMEPSYDFLHVYEGDSSNSPLIGSFQGAQAPDRIESSGNSLFLAFRSDASVGLSGFAIEFKEKPREACFDPGNVMNGTRVGVDFKLGSTVTYQCDSGYEAEDPASITCVIGADGKPAWDRALPSCHAPCGGQYTGSEGVVLSPNYPHNYTAGQTCLYSVTVPKEFVVFGQFAYFQTALNDSAELFDGAHPEARLLSSLSGSHSGETLPLATSNQILLRFSAKSGGSARGFHFMYQAVPRTSDTQCSSVPEPRYGRRIGSEFSAGSIVRFECNAGYLLQGSAAVRCQAVPSALAQWNDTVPSCVVPCSGNFTQRRGTLLSPGYPEPYGNNLNCLWRIAVTEGSGIQIQVISFATEQNWDSLEIYDGGDVTAPRLGSFSGTTVPALLNSTYNKLCLHFQSDISVSASGFHLEYKTVGLSACQEPALPSHGIRTGDRYLANDVLSFQCEAGYTLQVDGTSSPDSGQRWPAALTALVHSTATCGGTLASMGGVILSPGFPGAYPNNLDCVWRITLPVGYGVHIQFLNFSTEANHDYLEIQNGPSAGSPLIGQFSGSDLPSALLSTTHETLVRFYSDHSENRPGFKLTYQAYELQNCPDPPPFQNGYMINSDYSVGQSVSFECYPGDGPDQSAPQLGVFSGNTALETAYSSSSRVLLKFHSDFSNGGFFVLNFHAFQLKRCQPPPTVLRAEMLAEDEDYEIGDFVRYQCHLGYTLSGADTLTCRLSSQLQFEGTVPTCEGPSGQSPLLAVLSGNHSEPSNFTSTSNRLFLRWSTDHATSKKGFQIRYAAPYCSLPHALRNGGVLNRTTGALGSKVHYFCKPGHRMIGPSNATCRRSPTGMFQWDAPPPLCQAVSCGIPEAPGNGSFSGTEFTLDSKVTYECDEGFELEAAQQAAAVCQQDGSWSNGGRPPACKPVTCPGIEAQLSEHVTWRLVSGSPSEYGAQVLLSCSPGYYLEGGRLVQCQANGTWSIGEERPRCRVISCGSLSFPPNGNKIGTLTTYGATAIFTCNTGYTLVGSHVRECLANGLWSGAETRCLAGHCGSPDPVVNGHISGDGFSYRDTVVYQCNPGFRLVGTSVRICLQDHKWSGQTPVCVGEHAPDELRGAPRSHRVSVTAQTCSVRTAAITCGHPGNPAHGLTSGTAFNLNDVVNFTCSSGYVLQGAARAQCRSSGQWSSPVPTCRVVNCTDPGFVDNAVRHGQPSPAESFVYGTSVMYHCEEGFYPLGSSALSCTATGLWDRSLPRCLAISCGHPGVPANAVLIGELFTYGATVRYACRGTQTLVGNSTRVCQGDSRWSGTLPHCTGHSPGFCGDPGTPAHGSRLGDEFKTKSLLRFSCEVGYQLRGSPERTCLLNGSWSGLQPACEAVSCGNPGTPAHGMIVSSDGVLFSSSVIYACWDGYRTSGLTTRHCTANGTWTGSAPDCTIISCGDPGTLANGVQFGADFTFNKTVSYQCNPGYVMEPATSPTIRCTKDGTWNHSKPACRAVLCGPPPPVQNGQVEGTDFRWGSSVSYSCAAGYQLSHSAILSCEGRGVWRGDAPQCLAVFCGDPGTPAEGHLSGKSFTYRSEVSFQCKVPFILVGSSRRTCQADGTWSGVQPTCIAHACRQPETPAHTDVRAIDLPAFGYTLVYTCHPGFFLAGGSEHRTCKADMKWTGKPPVCKIPADVFFVNSVWKGYYEYLGKRQPATLTVDWFNATSSKVNATFAEGPRVQLKLTGVYRREEAHLLLKAFQIRGSVDVFVSKFENDNWGLDGYVSSGLGQGGLTFHGNVHGRDFGRFKLERQEPSRPGRDPAQQHQGTSSGSVAAAILVPFFALILAGFVFHLYKHRTRPKVQYNGYAGHESSNGQASFENPMYDTSLKPTGPAEQPTRPKVQYNGYAGHESSNGQASFENPMYDTSLKPTEAKAVRFDTALNTVCTVV</sequence>
<feature type="domain" description="Sushi" evidence="14">
    <location>
        <begin position="1076"/>
        <end position="1133"/>
    </location>
</feature>
<evidence type="ECO:0000256" key="7">
    <source>
        <dbReference type="ARBA" id="ARBA00023157"/>
    </source>
</evidence>
<dbReference type="FunCoup" id="L5KEF9">
    <property type="interactions" value="1261"/>
</dbReference>
<evidence type="ECO:0000259" key="13">
    <source>
        <dbReference type="PROSITE" id="PS01180"/>
    </source>
</evidence>
<feature type="domain" description="Sushi" evidence="14">
    <location>
        <begin position="775"/>
        <end position="836"/>
    </location>
</feature>
<comment type="caution">
    <text evidence="10">Lacks conserved residue(s) required for the propagation of feature annotation.</text>
</comment>
<dbReference type="InterPro" id="IPR000436">
    <property type="entry name" value="Sushi_SCR_CCP_dom"/>
</dbReference>
<feature type="domain" description="Sushi" evidence="14">
    <location>
        <begin position="1342"/>
        <end position="1399"/>
    </location>
</feature>
<feature type="disulfide bond" evidence="10">
    <location>
        <begin position="1490"/>
        <end position="1517"/>
    </location>
</feature>
<dbReference type="Gene3D" id="2.60.120.290">
    <property type="entry name" value="Spermadhesin, CUB domain"/>
    <property type="match status" value="5"/>
</dbReference>
<name>L5KEF9_PTEAL</name>
<evidence type="ECO:0000256" key="9">
    <source>
        <dbReference type="ARBA" id="ARBA00061013"/>
    </source>
</evidence>
<dbReference type="InParanoid" id="L5KEF9"/>
<feature type="domain" description="Sushi" evidence="14">
    <location>
        <begin position="1134"/>
        <end position="1191"/>
    </location>
</feature>
<dbReference type="PANTHER" id="PTHR45656">
    <property type="entry name" value="PROTEIN CBR-CLEC-78"/>
    <property type="match status" value="1"/>
</dbReference>
<feature type="domain" description="Sushi" evidence="14">
    <location>
        <begin position="886"/>
        <end position="948"/>
    </location>
</feature>
<feature type="domain" description="Sushi" evidence="14">
    <location>
        <begin position="1520"/>
        <end position="1579"/>
    </location>
</feature>